<evidence type="ECO:0000259" key="1">
    <source>
        <dbReference type="Pfam" id="PF01965"/>
    </source>
</evidence>
<accession>A0ABW8C722</accession>
<name>A0ABW8C722_9ACTN</name>
<keyword evidence="2" id="KW-0456">Lyase</keyword>
<dbReference type="EC" id="4.2.1.-" evidence="2"/>
<keyword evidence="3" id="KW-1185">Reference proteome</keyword>
<organism evidence="2 3">
    <name type="scientific">Streptomyces fildesensis</name>
    <dbReference type="NCBI Taxonomy" id="375757"/>
    <lineage>
        <taxon>Bacteria</taxon>
        <taxon>Bacillati</taxon>
        <taxon>Actinomycetota</taxon>
        <taxon>Actinomycetes</taxon>
        <taxon>Kitasatosporales</taxon>
        <taxon>Streptomycetaceae</taxon>
        <taxon>Streptomyces</taxon>
    </lineage>
</organism>
<dbReference type="CDD" id="cd03139">
    <property type="entry name" value="GATase1_PfpI_2"/>
    <property type="match status" value="1"/>
</dbReference>
<dbReference type="InterPro" id="IPR002818">
    <property type="entry name" value="DJ-1/PfpI"/>
</dbReference>
<dbReference type="EMBL" id="JBITYG010000003">
    <property type="protein sequence ID" value="MFI9101231.1"/>
    <property type="molecule type" value="Genomic_DNA"/>
</dbReference>
<gene>
    <name evidence="2" type="ORF">ACIGXA_11965</name>
</gene>
<dbReference type="InterPro" id="IPR029062">
    <property type="entry name" value="Class_I_gatase-like"/>
</dbReference>
<proteinExistence type="predicted"/>
<dbReference type="GO" id="GO:0016829">
    <property type="term" value="F:lyase activity"/>
    <property type="evidence" value="ECO:0007669"/>
    <property type="project" value="UniProtKB-KW"/>
</dbReference>
<dbReference type="SUPFAM" id="SSF52317">
    <property type="entry name" value="Class I glutamine amidotransferase-like"/>
    <property type="match status" value="1"/>
</dbReference>
<dbReference type="Gene3D" id="3.40.50.880">
    <property type="match status" value="1"/>
</dbReference>
<evidence type="ECO:0000313" key="2">
    <source>
        <dbReference type="EMBL" id="MFI9101231.1"/>
    </source>
</evidence>
<dbReference type="PANTHER" id="PTHR43130">
    <property type="entry name" value="ARAC-FAMILY TRANSCRIPTIONAL REGULATOR"/>
    <property type="match status" value="1"/>
</dbReference>
<dbReference type="Pfam" id="PF01965">
    <property type="entry name" value="DJ-1_PfpI"/>
    <property type="match status" value="1"/>
</dbReference>
<dbReference type="RefSeq" id="WP_399647484.1">
    <property type="nucleotide sequence ID" value="NZ_JBITYG010000003.1"/>
</dbReference>
<reference evidence="2 3" key="1">
    <citation type="submission" date="2024-10" db="EMBL/GenBank/DDBJ databases">
        <title>The Natural Products Discovery Center: Release of the First 8490 Sequenced Strains for Exploring Actinobacteria Biosynthetic Diversity.</title>
        <authorList>
            <person name="Kalkreuter E."/>
            <person name="Kautsar S.A."/>
            <person name="Yang D."/>
            <person name="Bader C.D."/>
            <person name="Teijaro C.N."/>
            <person name="Fluegel L."/>
            <person name="Davis C.M."/>
            <person name="Simpson J.R."/>
            <person name="Lauterbach L."/>
            <person name="Steele A.D."/>
            <person name="Gui C."/>
            <person name="Meng S."/>
            <person name="Li G."/>
            <person name="Viehrig K."/>
            <person name="Ye F."/>
            <person name="Su P."/>
            <person name="Kiefer A.F."/>
            <person name="Nichols A."/>
            <person name="Cepeda A.J."/>
            <person name="Yan W."/>
            <person name="Fan B."/>
            <person name="Jiang Y."/>
            <person name="Adhikari A."/>
            <person name="Zheng C.-J."/>
            <person name="Schuster L."/>
            <person name="Cowan T.M."/>
            <person name="Smanski M.J."/>
            <person name="Chevrette M.G."/>
            <person name="De Carvalho L.P.S."/>
            <person name="Shen B."/>
        </authorList>
    </citation>
    <scope>NUCLEOTIDE SEQUENCE [LARGE SCALE GENOMIC DNA]</scope>
    <source>
        <strain evidence="2 3">NPDC053399</strain>
    </source>
</reference>
<dbReference type="Proteomes" id="UP001614394">
    <property type="component" value="Unassembled WGS sequence"/>
</dbReference>
<evidence type="ECO:0000313" key="3">
    <source>
        <dbReference type="Proteomes" id="UP001614394"/>
    </source>
</evidence>
<sequence>MRIVIPLFDGFTALDAVGPYEVLKMLPGAETVFAAETAGPVRDSAKTLALTADAAFGDITACDVLVVPGGRGVRDFLTDPGLLDWVRRMHATTTWTTSVCTGSLALAAAGLLDGLTAASHWSAAEDLNELGAVYTGERVVFHDEQRIVTSAGVSSGIDMALALAGRIAGRTTAEAIQLMIEYDPQPPFDAGSLDKAPQAAKDLLTAGLNR</sequence>
<dbReference type="InterPro" id="IPR052158">
    <property type="entry name" value="INH-QAR"/>
</dbReference>
<feature type="domain" description="DJ-1/PfpI" evidence="1">
    <location>
        <begin position="1"/>
        <end position="163"/>
    </location>
</feature>
<protein>
    <submittedName>
        <fullName evidence="2">DJ-1/PfpI family protein</fullName>
        <ecNumber evidence="2">4.2.1.-</ecNumber>
    </submittedName>
</protein>
<dbReference type="PANTHER" id="PTHR43130:SF2">
    <property type="entry name" value="DJ-1_PFPI DOMAIN-CONTAINING PROTEIN"/>
    <property type="match status" value="1"/>
</dbReference>
<comment type="caution">
    <text evidence="2">The sequence shown here is derived from an EMBL/GenBank/DDBJ whole genome shotgun (WGS) entry which is preliminary data.</text>
</comment>